<dbReference type="GO" id="GO:0051537">
    <property type="term" value="F:2 iron, 2 sulfur cluster binding"/>
    <property type="evidence" value="ECO:0007669"/>
    <property type="project" value="TreeGrafter"/>
</dbReference>
<dbReference type="PANTHER" id="PTHR10072">
    <property type="entry name" value="IRON-SULFUR CLUSTER ASSEMBLY PROTEIN"/>
    <property type="match status" value="1"/>
</dbReference>
<organism evidence="4 5">
    <name type="scientific">Holospora curviuscula</name>
    <dbReference type="NCBI Taxonomy" id="1082868"/>
    <lineage>
        <taxon>Bacteria</taxon>
        <taxon>Pseudomonadati</taxon>
        <taxon>Pseudomonadota</taxon>
        <taxon>Alphaproteobacteria</taxon>
        <taxon>Holosporales</taxon>
        <taxon>Holosporaceae</taxon>
        <taxon>Holospora</taxon>
    </lineage>
</organism>
<dbReference type="InterPro" id="IPR017870">
    <property type="entry name" value="FeS_cluster_insertion_CS"/>
</dbReference>
<dbReference type="RefSeq" id="WP_165780752.1">
    <property type="nucleotide sequence ID" value="NZ_PHHC01000086.1"/>
</dbReference>
<dbReference type="Gene3D" id="2.60.300.12">
    <property type="entry name" value="HesB-like domain"/>
    <property type="match status" value="1"/>
</dbReference>
<dbReference type="InterPro" id="IPR035903">
    <property type="entry name" value="HesB-like_dom_sf"/>
</dbReference>
<evidence type="ECO:0000313" key="4">
    <source>
        <dbReference type="EMBL" id="PPE03625.1"/>
    </source>
</evidence>
<dbReference type="InterPro" id="IPR050322">
    <property type="entry name" value="Fe-S_cluster_asmbl/transfer"/>
</dbReference>
<dbReference type="NCBIfam" id="TIGR00049">
    <property type="entry name" value="iron-sulfur cluster assembly accessory protein"/>
    <property type="match status" value="1"/>
</dbReference>
<evidence type="ECO:0000256" key="2">
    <source>
        <dbReference type="SAM" id="MobiDB-lite"/>
    </source>
</evidence>
<feature type="region of interest" description="Disordered" evidence="2">
    <location>
        <begin position="1"/>
        <end position="24"/>
    </location>
</feature>
<evidence type="ECO:0000313" key="5">
    <source>
        <dbReference type="Proteomes" id="UP000239425"/>
    </source>
</evidence>
<dbReference type="EMBL" id="PHHC01000086">
    <property type="protein sequence ID" value="PPE03625.1"/>
    <property type="molecule type" value="Genomic_DNA"/>
</dbReference>
<dbReference type="GO" id="GO:0016226">
    <property type="term" value="P:iron-sulfur cluster assembly"/>
    <property type="evidence" value="ECO:0007669"/>
    <property type="project" value="InterPro"/>
</dbReference>
<reference evidence="4 5" key="1">
    <citation type="submission" date="2017-11" db="EMBL/GenBank/DDBJ databases">
        <title>Comparative genomic analysis of Holospora spp., intranuclear symbionts of paramecia.</title>
        <authorList>
            <person name="Garushyants S.K."/>
            <person name="Beliavskaya A."/>
            <person name="Malko D.B."/>
            <person name="Logacheva M.D."/>
            <person name="Rautian M.S."/>
            <person name="Gelfand M.S."/>
        </authorList>
    </citation>
    <scope>NUCLEOTIDE SEQUENCE [LARGE SCALE GENOMIC DNA]</scope>
    <source>
        <strain evidence="5">02AZ16</strain>
    </source>
</reference>
<comment type="similarity">
    <text evidence="1">Belongs to the HesB/IscA family.</text>
</comment>
<dbReference type="GO" id="GO:0005737">
    <property type="term" value="C:cytoplasm"/>
    <property type="evidence" value="ECO:0007669"/>
    <property type="project" value="TreeGrafter"/>
</dbReference>
<dbReference type="PROSITE" id="PS01152">
    <property type="entry name" value="HESB"/>
    <property type="match status" value="1"/>
</dbReference>
<dbReference type="InterPro" id="IPR000361">
    <property type="entry name" value="ATAP_core_dom"/>
</dbReference>
<comment type="caution">
    <text evidence="4">The sequence shown here is derived from an EMBL/GenBank/DDBJ whole genome shotgun (WGS) entry which is preliminary data.</text>
</comment>
<evidence type="ECO:0000259" key="3">
    <source>
        <dbReference type="Pfam" id="PF01521"/>
    </source>
</evidence>
<dbReference type="AlphaFoldDB" id="A0A2S5R921"/>
<accession>A0A2S5R921</accession>
<dbReference type="Proteomes" id="UP000239425">
    <property type="component" value="Unassembled WGS sequence"/>
</dbReference>
<dbReference type="InterPro" id="IPR016092">
    <property type="entry name" value="ATAP"/>
</dbReference>
<dbReference type="PANTHER" id="PTHR10072:SF41">
    <property type="entry name" value="IRON-SULFUR CLUSTER ASSEMBLY 1 HOMOLOG, MITOCHONDRIAL"/>
    <property type="match status" value="1"/>
</dbReference>
<sequence length="129" mass="14372">MKYKDNHIQDDLGKTNPDQNSPSILTATPQAQKFLKLISEKNDGAYIRIGLKRKGCAALSYRMSCITDPCPSDMPVNISADLKIYIQSNALMFIIGLTMDYVEEGLRSGFVFYNPKEKGRCGCGSSFYV</sequence>
<dbReference type="Pfam" id="PF01521">
    <property type="entry name" value="Fe-S_biosyn"/>
    <property type="match status" value="1"/>
</dbReference>
<keyword evidence="5" id="KW-1185">Reference proteome</keyword>
<feature type="domain" description="Core" evidence="3">
    <location>
        <begin position="25"/>
        <end position="124"/>
    </location>
</feature>
<evidence type="ECO:0000256" key="1">
    <source>
        <dbReference type="ARBA" id="ARBA00006718"/>
    </source>
</evidence>
<protein>
    <submittedName>
        <fullName evidence="4">Iron-binding protein IscA</fullName>
    </submittedName>
</protein>
<feature type="compositionally biased region" description="Basic and acidic residues" evidence="2">
    <location>
        <begin position="1"/>
        <end position="13"/>
    </location>
</feature>
<proteinExistence type="inferred from homology"/>
<gene>
    <name evidence="4" type="ORF">HCUR_00922</name>
</gene>
<dbReference type="SUPFAM" id="SSF89360">
    <property type="entry name" value="HesB-like domain"/>
    <property type="match status" value="1"/>
</dbReference>
<name>A0A2S5R921_9PROT</name>